<dbReference type="Proteomes" id="UP000639775">
    <property type="component" value="Unassembled WGS sequence"/>
</dbReference>
<dbReference type="InterPro" id="IPR002938">
    <property type="entry name" value="FAD-bd"/>
</dbReference>
<evidence type="ECO:0000256" key="7">
    <source>
        <dbReference type="ARBA" id="ARBA00023033"/>
    </source>
</evidence>
<keyword evidence="4" id="KW-0285">Flavoprotein</keyword>
<evidence type="ECO:0000259" key="8">
    <source>
        <dbReference type="Pfam" id="PF01494"/>
    </source>
</evidence>
<dbReference type="GO" id="GO:0071949">
    <property type="term" value="F:FAD binding"/>
    <property type="evidence" value="ECO:0007669"/>
    <property type="project" value="InterPro"/>
</dbReference>
<keyword evidence="5" id="KW-0274">FAD</keyword>
<dbReference type="GO" id="GO:0006744">
    <property type="term" value="P:ubiquinone biosynthetic process"/>
    <property type="evidence" value="ECO:0007669"/>
    <property type="project" value="InterPro"/>
</dbReference>
<accession>A0A967BGS3</accession>
<keyword evidence="7" id="KW-0503">Monooxygenase</keyword>
<dbReference type="PRINTS" id="PR00420">
    <property type="entry name" value="RNGMNOXGNASE"/>
</dbReference>
<dbReference type="GO" id="GO:0004497">
    <property type="term" value="F:monooxygenase activity"/>
    <property type="evidence" value="ECO:0007669"/>
    <property type="project" value="UniProtKB-KW"/>
</dbReference>
<keyword evidence="9" id="KW-0830">Ubiquinone</keyword>
<reference evidence="9" key="1">
    <citation type="submission" date="2020-03" db="EMBL/GenBank/DDBJ databases">
        <title>Roseovarius gahaiensis sp. nov., isolated from Gahai Saline Lake, China.</title>
        <authorList>
            <person name="Sun X."/>
        </authorList>
    </citation>
    <scope>NUCLEOTIDE SEQUENCE</scope>
    <source>
        <strain evidence="9">GH877</strain>
    </source>
</reference>
<dbReference type="AlphaFoldDB" id="A0A967BGS3"/>
<dbReference type="InterPro" id="IPR036188">
    <property type="entry name" value="FAD/NAD-bd_sf"/>
</dbReference>
<evidence type="ECO:0000256" key="6">
    <source>
        <dbReference type="ARBA" id="ARBA00023002"/>
    </source>
</evidence>
<evidence type="ECO:0000256" key="3">
    <source>
        <dbReference type="ARBA" id="ARBA00005349"/>
    </source>
</evidence>
<dbReference type="EMBL" id="JAAORB010000006">
    <property type="protein sequence ID" value="NHQ73902.1"/>
    <property type="molecule type" value="Genomic_DNA"/>
</dbReference>
<dbReference type="Gene3D" id="3.50.50.60">
    <property type="entry name" value="FAD/NAD(P)-binding domain"/>
    <property type="match status" value="2"/>
</dbReference>
<evidence type="ECO:0000256" key="2">
    <source>
        <dbReference type="ARBA" id="ARBA00004749"/>
    </source>
</evidence>
<evidence type="ECO:0000313" key="9">
    <source>
        <dbReference type="EMBL" id="NHQ73902.1"/>
    </source>
</evidence>
<dbReference type="PROSITE" id="PS01304">
    <property type="entry name" value="UBIH"/>
    <property type="match status" value="1"/>
</dbReference>
<name>A0A967BGS3_9RHOB</name>
<keyword evidence="10" id="KW-1185">Reference proteome</keyword>
<dbReference type="NCBIfam" id="TIGR01988">
    <property type="entry name" value="Ubi-OHases"/>
    <property type="match status" value="1"/>
</dbReference>
<evidence type="ECO:0000256" key="4">
    <source>
        <dbReference type="ARBA" id="ARBA00022630"/>
    </source>
</evidence>
<dbReference type="InterPro" id="IPR018168">
    <property type="entry name" value="Ubi_Hdrlase_CS"/>
</dbReference>
<evidence type="ECO:0000256" key="5">
    <source>
        <dbReference type="ARBA" id="ARBA00022827"/>
    </source>
</evidence>
<organism evidence="9 10">
    <name type="scientific">Roseovarius gahaiensis</name>
    <dbReference type="NCBI Taxonomy" id="2716691"/>
    <lineage>
        <taxon>Bacteria</taxon>
        <taxon>Pseudomonadati</taxon>
        <taxon>Pseudomonadota</taxon>
        <taxon>Alphaproteobacteria</taxon>
        <taxon>Rhodobacterales</taxon>
        <taxon>Roseobacteraceae</taxon>
        <taxon>Roseovarius</taxon>
    </lineage>
</organism>
<dbReference type="GO" id="GO:0110142">
    <property type="term" value="C:ubiquinone biosynthesis complex"/>
    <property type="evidence" value="ECO:0007669"/>
    <property type="project" value="UniProtKB-ARBA"/>
</dbReference>
<comment type="pathway">
    <text evidence="2">Cofactor biosynthesis; ubiquinone biosynthesis.</text>
</comment>
<evidence type="ECO:0000313" key="10">
    <source>
        <dbReference type="Proteomes" id="UP000639775"/>
    </source>
</evidence>
<dbReference type="RefSeq" id="WP_167194200.1">
    <property type="nucleotide sequence ID" value="NZ_JAAORB010000006.1"/>
</dbReference>
<evidence type="ECO:0000256" key="1">
    <source>
        <dbReference type="ARBA" id="ARBA00001974"/>
    </source>
</evidence>
<dbReference type="SUPFAM" id="SSF51905">
    <property type="entry name" value="FAD/NAD(P)-binding domain"/>
    <property type="match status" value="1"/>
</dbReference>
<dbReference type="PANTHER" id="PTHR43876">
    <property type="entry name" value="UBIQUINONE BIOSYNTHESIS MONOOXYGENASE COQ6, MITOCHONDRIAL"/>
    <property type="match status" value="1"/>
</dbReference>
<sequence length="404" mass="43532">MEHDSDILIVGGGLNGPALALALAQSGFTVTVVDSLPQTARKNAAFDGRAYALALSSVRLLRAIGIWNRVADHSQPMLDIKVSDGRAGEGPSPFFMHFDHAEIEEGPMGYMLEDRYLRRAFLDAMQETPGITQIRDTVTGQQVDAQGVRVTLASGKTLAARLLVGSDGRASGTAQRAGIQRTGWGYGQTALVAAIEHELPHHGVAHQFFMPPGPLAILPLPGNVSSIVWSESDATAARFAALSDADFMQVLRPRFGDFLGQIKLKGKRFTYPLNLTLANSFVAERVALIGDAAHGMHPIAGQGLNAGLRDVAALTQVLNEARQRGEDISAPDVLARYQQWRRFDTATLAVVTDLTNKLFSNDNPLLRLGRDLGMGAINAIPKLRRGFIREAAGLTGDLPDLMKR</sequence>
<feature type="domain" description="FAD-binding" evidence="8">
    <location>
        <begin position="5"/>
        <end position="323"/>
    </location>
</feature>
<comment type="similarity">
    <text evidence="3">Belongs to the UbiH/COQ6 family.</text>
</comment>
<keyword evidence="6" id="KW-0560">Oxidoreductase</keyword>
<dbReference type="InterPro" id="IPR051205">
    <property type="entry name" value="UbiH/COQ6_monooxygenase"/>
</dbReference>
<dbReference type="GO" id="GO:0016705">
    <property type="term" value="F:oxidoreductase activity, acting on paired donors, with incorporation or reduction of molecular oxygen"/>
    <property type="evidence" value="ECO:0007669"/>
    <property type="project" value="InterPro"/>
</dbReference>
<protein>
    <submittedName>
        <fullName evidence="9">UbiH/UbiF/VisC/COQ6 family ubiquinone biosynthesis hydroxylase</fullName>
    </submittedName>
</protein>
<gene>
    <name evidence="9" type="ORF">HAT86_05400</name>
</gene>
<dbReference type="InterPro" id="IPR010971">
    <property type="entry name" value="UbiH/COQ6"/>
</dbReference>
<dbReference type="Pfam" id="PF01494">
    <property type="entry name" value="FAD_binding_3"/>
    <property type="match status" value="1"/>
</dbReference>
<proteinExistence type="inferred from homology"/>
<dbReference type="FunFam" id="3.50.50.60:FF:000021">
    <property type="entry name" value="Ubiquinone biosynthesis monooxygenase COQ6"/>
    <property type="match status" value="1"/>
</dbReference>
<comment type="cofactor">
    <cofactor evidence="1">
        <name>FAD</name>
        <dbReference type="ChEBI" id="CHEBI:57692"/>
    </cofactor>
</comment>
<dbReference type="PANTHER" id="PTHR43876:SF7">
    <property type="entry name" value="UBIQUINONE BIOSYNTHESIS MONOOXYGENASE COQ6, MITOCHONDRIAL"/>
    <property type="match status" value="1"/>
</dbReference>
<comment type="caution">
    <text evidence="9">The sequence shown here is derived from an EMBL/GenBank/DDBJ whole genome shotgun (WGS) entry which is preliminary data.</text>
</comment>